<reference evidence="2" key="1">
    <citation type="submission" date="2016-06" db="EMBL/GenBank/DDBJ databases">
        <title>Parallel loss of symbiosis genes in relatives of nitrogen-fixing non-legume Parasponia.</title>
        <authorList>
            <person name="Van Velzen R."/>
            <person name="Holmer R."/>
            <person name="Bu F."/>
            <person name="Rutten L."/>
            <person name="Van Zeijl A."/>
            <person name="Liu W."/>
            <person name="Santuari L."/>
            <person name="Cao Q."/>
            <person name="Sharma T."/>
            <person name="Shen D."/>
            <person name="Roswanjaya Y."/>
            <person name="Wardhani T."/>
            <person name="Kalhor M.S."/>
            <person name="Jansen J."/>
            <person name="Van den Hoogen J."/>
            <person name="Gungor B."/>
            <person name="Hartog M."/>
            <person name="Hontelez J."/>
            <person name="Verver J."/>
            <person name="Yang W.-C."/>
            <person name="Schijlen E."/>
            <person name="Repin R."/>
            <person name="Schilthuizen M."/>
            <person name="Schranz E."/>
            <person name="Heidstra R."/>
            <person name="Miyata K."/>
            <person name="Fedorova E."/>
            <person name="Kohlen W."/>
            <person name="Bisseling T."/>
            <person name="Smit S."/>
            <person name="Geurts R."/>
        </authorList>
    </citation>
    <scope>NUCLEOTIDE SEQUENCE [LARGE SCALE GENOMIC DNA]</scope>
    <source>
        <strain evidence="2">cv. WU1-14</strain>
    </source>
</reference>
<accession>A0A2P5DTL1</accession>
<dbReference type="Proteomes" id="UP000237105">
    <property type="component" value="Unassembled WGS sequence"/>
</dbReference>
<evidence type="ECO:0000313" key="1">
    <source>
        <dbReference type="EMBL" id="PON76625.1"/>
    </source>
</evidence>
<evidence type="ECO:0000313" key="2">
    <source>
        <dbReference type="Proteomes" id="UP000237105"/>
    </source>
</evidence>
<organism evidence="1 2">
    <name type="scientific">Parasponia andersonii</name>
    <name type="common">Sponia andersonii</name>
    <dbReference type="NCBI Taxonomy" id="3476"/>
    <lineage>
        <taxon>Eukaryota</taxon>
        <taxon>Viridiplantae</taxon>
        <taxon>Streptophyta</taxon>
        <taxon>Embryophyta</taxon>
        <taxon>Tracheophyta</taxon>
        <taxon>Spermatophyta</taxon>
        <taxon>Magnoliopsida</taxon>
        <taxon>eudicotyledons</taxon>
        <taxon>Gunneridae</taxon>
        <taxon>Pentapetalae</taxon>
        <taxon>rosids</taxon>
        <taxon>fabids</taxon>
        <taxon>Rosales</taxon>
        <taxon>Cannabaceae</taxon>
        <taxon>Parasponia</taxon>
    </lineage>
</organism>
<gene>
    <name evidence="1" type="ORF">PanWU01x14_033110</name>
</gene>
<sequence length="64" mass="7135">MCVSFSLIVYYIASSESFVRRTLPHPSTPDILHHAKPSITSGKQVGRVTGMNLKKVHDKTEKLP</sequence>
<dbReference type="EMBL" id="JXTB01000017">
    <property type="protein sequence ID" value="PON76625.1"/>
    <property type="molecule type" value="Genomic_DNA"/>
</dbReference>
<comment type="caution">
    <text evidence="1">The sequence shown here is derived from an EMBL/GenBank/DDBJ whole genome shotgun (WGS) entry which is preliminary data.</text>
</comment>
<proteinExistence type="predicted"/>
<keyword evidence="2" id="KW-1185">Reference proteome</keyword>
<dbReference type="AlphaFoldDB" id="A0A2P5DTL1"/>
<protein>
    <submittedName>
        <fullName evidence="1">Uncharacterized protein</fullName>
    </submittedName>
</protein>
<name>A0A2P5DTL1_PARAD</name>